<dbReference type="InterPro" id="IPR052927">
    <property type="entry name" value="DCC_oxidoreductase"/>
</dbReference>
<dbReference type="STRING" id="680127.SAMN05421593_1166"/>
<evidence type="ECO:0000313" key="1">
    <source>
        <dbReference type="EMBL" id="SEH29750.1"/>
    </source>
</evidence>
<dbReference type="InterPro" id="IPR007263">
    <property type="entry name" value="DCC1-like"/>
</dbReference>
<reference evidence="1 2" key="1">
    <citation type="submission" date="2016-10" db="EMBL/GenBank/DDBJ databases">
        <authorList>
            <person name="de Groot N.N."/>
        </authorList>
    </citation>
    <scope>NUCLEOTIDE SEQUENCE [LARGE SCALE GENOMIC DNA]</scope>
    <source>
        <strain evidence="1 2">DSM 23031</strain>
    </source>
</reference>
<gene>
    <name evidence="1" type="ORF">SAMN05421593_1166</name>
</gene>
<protein>
    <submittedName>
        <fullName evidence="1">Predicted thiol-disulfide oxidoreductase YuxK, DCC family</fullName>
    </submittedName>
</protein>
<dbReference type="PANTHER" id="PTHR33639">
    <property type="entry name" value="THIOL-DISULFIDE OXIDOREDUCTASE DCC"/>
    <property type="match status" value="1"/>
</dbReference>
<organism evidence="1 2">
    <name type="scientific">Chryseobacterium culicis</name>
    <dbReference type="NCBI Taxonomy" id="680127"/>
    <lineage>
        <taxon>Bacteria</taxon>
        <taxon>Pseudomonadati</taxon>
        <taxon>Bacteroidota</taxon>
        <taxon>Flavobacteriia</taxon>
        <taxon>Flavobacteriales</taxon>
        <taxon>Weeksellaceae</taxon>
        <taxon>Chryseobacterium group</taxon>
        <taxon>Chryseobacterium</taxon>
    </lineage>
</organism>
<dbReference type="PANTHER" id="PTHR33639:SF2">
    <property type="entry name" value="DUF393 DOMAIN-CONTAINING PROTEIN"/>
    <property type="match status" value="1"/>
</dbReference>
<dbReference type="EMBL" id="FNWQ01000001">
    <property type="protein sequence ID" value="SEH29750.1"/>
    <property type="molecule type" value="Genomic_DNA"/>
</dbReference>
<dbReference type="GO" id="GO:0015035">
    <property type="term" value="F:protein-disulfide reductase activity"/>
    <property type="evidence" value="ECO:0007669"/>
    <property type="project" value="InterPro"/>
</dbReference>
<dbReference type="Pfam" id="PF04134">
    <property type="entry name" value="DCC1-like"/>
    <property type="match status" value="1"/>
</dbReference>
<sequence>MKTLNNKNIVFFDGDCGFCNFWVQWILEHDRRDQFLFSSLQSEFGQKFLSSRGLETSQFNTLYLLKPDGKYLDKSRAVLEIAKILGGIYSVFRIGIVLPGALRDLLYDIISRNRMKISSQKCFLPDQNQKKKFIETDPFNSLLQ</sequence>
<dbReference type="Proteomes" id="UP000198561">
    <property type="component" value="Unassembled WGS sequence"/>
</dbReference>
<dbReference type="AlphaFoldDB" id="A0A1H6H6Q5"/>
<dbReference type="OrthoDB" id="9785438at2"/>
<proteinExistence type="predicted"/>
<evidence type="ECO:0000313" key="2">
    <source>
        <dbReference type="Proteomes" id="UP000198561"/>
    </source>
</evidence>
<accession>A0A1H6H6Q5</accession>
<dbReference type="RefSeq" id="WP_089690322.1">
    <property type="nucleotide sequence ID" value="NZ_FNWQ01000001.1"/>
</dbReference>
<name>A0A1H6H6Q5_CHRCI</name>